<dbReference type="PANTHER" id="PTHR43318:SF1">
    <property type="entry name" value="POLYSACCHARIDE BIOSYNTHESIS PROTEIN EPSC-RELATED"/>
    <property type="match status" value="1"/>
</dbReference>
<dbReference type="Gene3D" id="3.40.50.720">
    <property type="entry name" value="NAD(P)-binding Rossmann-like Domain"/>
    <property type="match status" value="2"/>
</dbReference>
<feature type="transmembrane region" description="Helical" evidence="2">
    <location>
        <begin position="63"/>
        <end position="85"/>
    </location>
</feature>
<gene>
    <name evidence="4" type="ordered locus">Hoch_0082</name>
</gene>
<keyword evidence="5" id="KW-1185">Reference proteome</keyword>
<dbReference type="SUPFAM" id="SSF51735">
    <property type="entry name" value="NAD(P)-binding Rossmann-fold domains"/>
    <property type="match status" value="2"/>
</dbReference>
<dbReference type="OrthoDB" id="9769113at2"/>
<feature type="transmembrane region" description="Helical" evidence="2">
    <location>
        <begin position="31"/>
        <end position="51"/>
    </location>
</feature>
<dbReference type="AlphaFoldDB" id="D0LGH7"/>
<dbReference type="Pfam" id="PF13727">
    <property type="entry name" value="CoA_binding_3"/>
    <property type="match status" value="1"/>
</dbReference>
<dbReference type="KEGG" id="hoh:Hoch_0082"/>
<dbReference type="HOGENOM" id="CLU_013560_5_2_7"/>
<evidence type="ECO:0000313" key="5">
    <source>
        <dbReference type="Proteomes" id="UP000001880"/>
    </source>
</evidence>
<dbReference type="RefSeq" id="WP_012825350.1">
    <property type="nucleotide sequence ID" value="NC_013440.1"/>
</dbReference>
<evidence type="ECO:0000313" key="4">
    <source>
        <dbReference type="EMBL" id="ACY12723.1"/>
    </source>
</evidence>
<dbReference type="InterPro" id="IPR051203">
    <property type="entry name" value="Polysaccharide_Synthase-Rel"/>
</dbReference>
<dbReference type="CDD" id="cd05237">
    <property type="entry name" value="UDP_invert_4-6DH_SDR_e"/>
    <property type="match status" value="1"/>
</dbReference>
<dbReference type="Pfam" id="PF02719">
    <property type="entry name" value="Polysacc_synt_2"/>
    <property type="match status" value="1"/>
</dbReference>
<keyword evidence="2" id="KW-1133">Transmembrane helix</keyword>
<evidence type="ECO:0000256" key="2">
    <source>
        <dbReference type="SAM" id="Phobius"/>
    </source>
</evidence>
<comment type="similarity">
    <text evidence="1">Belongs to the polysaccharide synthase family.</text>
</comment>
<proteinExistence type="inferred from homology"/>
<dbReference type="STRING" id="502025.Hoch_0082"/>
<dbReference type="EMBL" id="CP001804">
    <property type="protein sequence ID" value="ACY12723.1"/>
    <property type="molecule type" value="Genomic_DNA"/>
</dbReference>
<dbReference type="eggNOG" id="COG1086">
    <property type="taxonomic scope" value="Bacteria"/>
</dbReference>
<dbReference type="PANTHER" id="PTHR43318">
    <property type="entry name" value="UDP-N-ACETYLGLUCOSAMINE 4,6-DEHYDRATASE"/>
    <property type="match status" value="1"/>
</dbReference>
<evidence type="ECO:0000256" key="1">
    <source>
        <dbReference type="ARBA" id="ARBA00007430"/>
    </source>
</evidence>
<reference evidence="4 5" key="1">
    <citation type="journal article" date="2010" name="Stand. Genomic Sci.">
        <title>Complete genome sequence of Haliangium ochraceum type strain (SMP-2).</title>
        <authorList>
            <consortium name="US DOE Joint Genome Institute (JGI-PGF)"/>
            <person name="Ivanova N."/>
            <person name="Daum C."/>
            <person name="Lang E."/>
            <person name="Abt B."/>
            <person name="Kopitz M."/>
            <person name="Saunders E."/>
            <person name="Lapidus A."/>
            <person name="Lucas S."/>
            <person name="Glavina Del Rio T."/>
            <person name="Nolan M."/>
            <person name="Tice H."/>
            <person name="Copeland A."/>
            <person name="Cheng J.F."/>
            <person name="Chen F."/>
            <person name="Bruce D."/>
            <person name="Goodwin L."/>
            <person name="Pitluck S."/>
            <person name="Mavromatis K."/>
            <person name="Pati A."/>
            <person name="Mikhailova N."/>
            <person name="Chen A."/>
            <person name="Palaniappan K."/>
            <person name="Land M."/>
            <person name="Hauser L."/>
            <person name="Chang Y.J."/>
            <person name="Jeffries C.D."/>
            <person name="Detter J.C."/>
            <person name="Brettin T."/>
            <person name="Rohde M."/>
            <person name="Goker M."/>
            <person name="Bristow J."/>
            <person name="Markowitz V."/>
            <person name="Eisen J.A."/>
            <person name="Hugenholtz P."/>
            <person name="Kyrpides N.C."/>
            <person name="Klenk H.P."/>
        </authorList>
    </citation>
    <scope>NUCLEOTIDE SEQUENCE [LARGE SCALE GENOMIC DNA]</scope>
    <source>
        <strain evidence="5">DSM 14365 / CIP 107738 / JCM 11303 / AJ 13395 / SMP-2</strain>
    </source>
</reference>
<dbReference type="Proteomes" id="UP000001880">
    <property type="component" value="Chromosome"/>
</dbReference>
<accession>D0LGH7</accession>
<organism evidence="4 5">
    <name type="scientific">Haliangium ochraceum (strain DSM 14365 / JCM 11303 / SMP-2)</name>
    <dbReference type="NCBI Taxonomy" id="502025"/>
    <lineage>
        <taxon>Bacteria</taxon>
        <taxon>Pseudomonadati</taxon>
        <taxon>Myxococcota</taxon>
        <taxon>Polyangia</taxon>
        <taxon>Haliangiales</taxon>
        <taxon>Kofleriaceae</taxon>
        <taxon>Haliangium</taxon>
    </lineage>
</organism>
<feature type="transmembrane region" description="Helical" evidence="2">
    <location>
        <begin position="106"/>
        <end position="125"/>
    </location>
</feature>
<evidence type="ECO:0000259" key="3">
    <source>
        <dbReference type="Pfam" id="PF02719"/>
    </source>
</evidence>
<keyword evidence="2" id="KW-0472">Membrane</keyword>
<dbReference type="InterPro" id="IPR003869">
    <property type="entry name" value="Polysac_CapD-like"/>
</dbReference>
<keyword evidence="2" id="KW-0812">Transmembrane</keyword>
<protein>
    <submittedName>
        <fullName evidence="4">Polysaccharide biosynthesis protein CapD</fullName>
    </submittedName>
</protein>
<sequence>MSGIGSTPGRARLPARSGVAGAVGNRRQARAAAVILDIFIIGFSTMAAYAIRFGFVGMVQAKYLYQMMMLVPTLIAARLLLNAALGVYRMMWRYVGLREALRFMRSAAVGSALVSVVLLFLRYATSERYEFLQVPIGIIILEGTFTFGAIMGSRFLPRILAERTNSTGDGAQPTLLVGAGRGGLAIAREAALNPALGFEARGFIDDDPSKHGREVHGLRVYGGLDALEDAIHELAVSAVIVTTSAIAPAQLLRIVDTARALGIQVRTVSRAFELLDHRVDADTLREVRIEDLLSRDPVPPSLSMDDLVGAYGGKRILVTGAGGSIGSELCRQLARMGPAQLLLVERDETNLFEIERELSSDVARSDENATSSGAEPAGDALWVPILADICDAKAMNEVFARHRPEVVFHAAAYKHVPMMERFPHEAVRNNVFGTLRLAEMADQHGVDSFVMISTDKAVRPSSVMGASKRLAEMVVQQLAARSRTSFSCVRFGNVLGSRGSVVSIFRAQIQQGGPVTVTHPDAVRYFMTVGEAAHLVIQAGTLGSRGEVYLLDMGEPVKILELARQMISLSGATEASIAIEIIGTRPGEKLFEELKTDSEELEQTPLRKVYRCSLGAIDEPALRATLERLTFLVRAKDGDGVRDCLAALDIDYRRPPAAMV</sequence>
<feature type="domain" description="Polysaccharide biosynthesis protein CapD-like" evidence="3">
    <location>
        <begin position="316"/>
        <end position="612"/>
    </location>
</feature>
<name>D0LGH7_HALO1</name>
<dbReference type="InterPro" id="IPR036291">
    <property type="entry name" value="NAD(P)-bd_dom_sf"/>
</dbReference>